<dbReference type="GO" id="GO:0016989">
    <property type="term" value="F:sigma factor antagonist activity"/>
    <property type="evidence" value="ECO:0007669"/>
    <property type="project" value="TreeGrafter"/>
</dbReference>
<dbReference type="Gene3D" id="3.55.50.30">
    <property type="match status" value="1"/>
</dbReference>
<dbReference type="InterPro" id="IPR006860">
    <property type="entry name" value="FecR"/>
</dbReference>
<evidence type="ECO:0000313" key="4">
    <source>
        <dbReference type="EMBL" id="MBT1707117.1"/>
    </source>
</evidence>
<dbReference type="Gene3D" id="2.60.120.1440">
    <property type="match status" value="1"/>
</dbReference>
<evidence type="ECO:0000259" key="3">
    <source>
        <dbReference type="Pfam" id="PF16344"/>
    </source>
</evidence>
<dbReference type="InterPro" id="IPR012373">
    <property type="entry name" value="Ferrdict_sens_TM"/>
</dbReference>
<name>A0AAP2DW59_9BACT</name>
<keyword evidence="1" id="KW-1133">Transmembrane helix</keyword>
<sequence length="329" mass="37478">MTKEEFLKLLDRYLAGKCTEADRQSLERFFASFQEDDSWQQSWELTARERIKLEIYTSLNRQLDEERATSLSEWRRTMPAVLRIAATVVVALGLGWLIYTRFYSAPSPRYITQKTVRGQRATVTLSDGSVVRLNAESQITYPEKFTADTREIQLTGEAFFDVHRDPEHPFIVHSQGLKTSVLGTSFNIQAEATATIVQVTVKTGRVQVEPEADDSSRRLVLTPTQQATYTRANASLTRQTVALERYLAWTDDVIYLDNTPIREMVGILEKWYGVTISLEQEGLGNCLISGKYKSDQLVNILEGLEFMQGITYRFVNNRTIILSGNPCNH</sequence>
<dbReference type="PANTHER" id="PTHR30273">
    <property type="entry name" value="PERIPLASMIC SIGNAL SENSOR AND SIGMA FACTOR ACTIVATOR FECR-RELATED"/>
    <property type="match status" value="1"/>
</dbReference>
<dbReference type="AlphaFoldDB" id="A0AAP2DW59"/>
<dbReference type="Pfam" id="PF16344">
    <property type="entry name" value="FecR_C"/>
    <property type="match status" value="1"/>
</dbReference>
<dbReference type="PANTHER" id="PTHR30273:SF2">
    <property type="entry name" value="PROTEIN FECR"/>
    <property type="match status" value="1"/>
</dbReference>
<evidence type="ECO:0000259" key="2">
    <source>
        <dbReference type="Pfam" id="PF04773"/>
    </source>
</evidence>
<protein>
    <submittedName>
        <fullName evidence="4">FecR domain-containing protein</fullName>
    </submittedName>
</protein>
<evidence type="ECO:0000256" key="1">
    <source>
        <dbReference type="SAM" id="Phobius"/>
    </source>
</evidence>
<comment type="caution">
    <text evidence="4">The sequence shown here is derived from an EMBL/GenBank/DDBJ whole genome shotgun (WGS) entry which is preliminary data.</text>
</comment>
<dbReference type="Proteomes" id="UP001319080">
    <property type="component" value="Unassembled WGS sequence"/>
</dbReference>
<dbReference type="EMBL" id="JAHESE010000001">
    <property type="protein sequence ID" value="MBT1707117.1"/>
    <property type="molecule type" value="Genomic_DNA"/>
</dbReference>
<proteinExistence type="predicted"/>
<keyword evidence="5" id="KW-1185">Reference proteome</keyword>
<accession>A0AAP2DW59</accession>
<feature type="domain" description="FecR protein" evidence="2">
    <location>
        <begin position="114"/>
        <end position="206"/>
    </location>
</feature>
<evidence type="ECO:0000313" key="5">
    <source>
        <dbReference type="Proteomes" id="UP001319080"/>
    </source>
</evidence>
<keyword evidence="1" id="KW-0472">Membrane</keyword>
<feature type="transmembrane region" description="Helical" evidence="1">
    <location>
        <begin position="80"/>
        <end position="99"/>
    </location>
</feature>
<dbReference type="PIRSF" id="PIRSF018266">
    <property type="entry name" value="FecR"/>
    <property type="match status" value="1"/>
</dbReference>
<keyword evidence="1" id="KW-0812">Transmembrane</keyword>
<dbReference type="InterPro" id="IPR032508">
    <property type="entry name" value="FecR_C"/>
</dbReference>
<reference evidence="4 5" key="1">
    <citation type="submission" date="2021-05" db="EMBL/GenBank/DDBJ databases">
        <title>A Polyphasic approach of four new species of the genus Ohtaekwangia: Ohtaekwangia histidinii sp. nov., Ohtaekwangia cretensis sp. nov., Ohtaekwangia indiensis sp. nov., Ohtaekwangia reichenbachii sp. nov. from diverse environment.</title>
        <authorList>
            <person name="Octaviana S."/>
        </authorList>
    </citation>
    <scope>NUCLEOTIDE SEQUENCE [LARGE SCALE GENOMIC DNA]</scope>
    <source>
        <strain evidence="4 5">PWU5</strain>
    </source>
</reference>
<feature type="domain" description="Protein FecR C-terminal" evidence="3">
    <location>
        <begin position="254"/>
        <end position="322"/>
    </location>
</feature>
<dbReference type="Pfam" id="PF04773">
    <property type="entry name" value="FecR"/>
    <property type="match status" value="1"/>
</dbReference>
<dbReference type="RefSeq" id="WP_254082692.1">
    <property type="nucleotide sequence ID" value="NZ_JAHESE010000001.1"/>
</dbReference>
<gene>
    <name evidence="4" type="ORF">KK062_02730</name>
</gene>
<organism evidence="4 5">
    <name type="scientific">Dawidia cretensis</name>
    <dbReference type="NCBI Taxonomy" id="2782350"/>
    <lineage>
        <taxon>Bacteria</taxon>
        <taxon>Pseudomonadati</taxon>
        <taxon>Bacteroidota</taxon>
        <taxon>Cytophagia</taxon>
        <taxon>Cytophagales</taxon>
        <taxon>Chryseotaleaceae</taxon>
        <taxon>Dawidia</taxon>
    </lineage>
</organism>